<accession>A0A0M2V1E5</accession>
<dbReference type="EMBL" id="LAQJ01000091">
    <property type="protein sequence ID" value="KKO20544.1"/>
    <property type="molecule type" value="Genomic_DNA"/>
</dbReference>
<dbReference type="Gene3D" id="3.40.50.150">
    <property type="entry name" value="Vaccinia Virus protein VP39"/>
    <property type="match status" value="1"/>
</dbReference>
<dbReference type="Proteomes" id="UP000034954">
    <property type="component" value="Unassembled WGS sequence"/>
</dbReference>
<name>A0A0M2V1E5_9BACT</name>
<reference evidence="1 2" key="1">
    <citation type="journal article" date="2013" name="BMC Microbiol.">
        <title>Identification of the type II cytochrome c maturation pathway in anammox bacteria by comparative genomics.</title>
        <authorList>
            <person name="Ferousi C."/>
            <person name="Speth D.R."/>
            <person name="Reimann J."/>
            <person name="Op den Camp H.J."/>
            <person name="Allen J.W."/>
            <person name="Keltjens J.T."/>
            <person name="Jetten M.S."/>
        </authorList>
    </citation>
    <scope>NUCLEOTIDE SEQUENCE [LARGE SCALE GENOMIC DNA]</scope>
    <source>
        <strain evidence="1">RU1</strain>
    </source>
</reference>
<proteinExistence type="predicted"/>
<protein>
    <submittedName>
        <fullName evidence="1">Uncharacterized protein</fullName>
    </submittedName>
</protein>
<comment type="caution">
    <text evidence="1">The sequence shown here is derived from an EMBL/GenBank/DDBJ whole genome shotgun (WGS) entry which is preliminary data.</text>
</comment>
<keyword evidence="2" id="KW-1185">Reference proteome</keyword>
<dbReference type="AlphaFoldDB" id="A0A0M2V1E5"/>
<organism evidence="1 2">
    <name type="scientific">Candidatus Brocadia fulgida</name>
    <dbReference type="NCBI Taxonomy" id="380242"/>
    <lineage>
        <taxon>Bacteria</taxon>
        <taxon>Pseudomonadati</taxon>
        <taxon>Planctomycetota</taxon>
        <taxon>Candidatus Brocadiia</taxon>
        <taxon>Candidatus Brocadiales</taxon>
        <taxon>Candidatus Brocadiaceae</taxon>
        <taxon>Candidatus Brocadia</taxon>
    </lineage>
</organism>
<sequence length="156" mass="18343">FIQKIVVGFGESAMAQSRKPFCCDECGNDKEFIWKTRHGKETKILTVFQWLRLEQLQVQCKRCGHKMYIVAAYCRDVGLVLRELRRVCKPEAHMCWVIGDSAPCGVYCPTEEWIAKMATASGFERYHFDKLRDRNMKWKNRKHRVPLKEGLLWIEG</sequence>
<dbReference type="InterPro" id="IPR029063">
    <property type="entry name" value="SAM-dependent_MTases_sf"/>
</dbReference>
<dbReference type="SUPFAM" id="SSF53335">
    <property type="entry name" value="S-adenosyl-L-methionine-dependent methyltransferases"/>
    <property type="match status" value="1"/>
</dbReference>
<gene>
    <name evidence="1" type="ORF">BROFUL_00730</name>
</gene>
<evidence type="ECO:0000313" key="1">
    <source>
        <dbReference type="EMBL" id="KKO20544.1"/>
    </source>
</evidence>
<evidence type="ECO:0000313" key="2">
    <source>
        <dbReference type="Proteomes" id="UP000034954"/>
    </source>
</evidence>
<feature type="non-terminal residue" evidence="1">
    <location>
        <position position="1"/>
    </location>
</feature>